<proteinExistence type="predicted"/>
<dbReference type="RefSeq" id="WP_054585398.1">
    <property type="nucleotide sequence ID" value="NZ_CP012886.2"/>
</dbReference>
<dbReference type="EMBL" id="JASZZX010000025">
    <property type="protein sequence ID" value="MDM3928727.1"/>
    <property type="molecule type" value="Genomic_DNA"/>
</dbReference>
<sequence>MKPRPQHTSVSPTVLVDIGDTLISRTVPGPCSRVEQALTAHGVDTSDPDTRLTLARCLLTGQDRGGAAAVLSDTLSLPARTTAAVHAALRRTEGQARILPGARTLLAQARQAGWNVIAVTNAAQWMPALPAALNRHVSDIVSSADVGLLKHDPEFWRRIIDADHGIDEHAALVIGDNPRADGAAPSQAGLCSIVHAAAGPSLTEIADWIAHAAPAPATPLGLVAARSVRWAGHTVVAAPHLSALLAPVTRRRVRAFFGDRPAVAASLARRRDLPPVLIVPESHLGGLVWLTAAGARRDHTIPADLHAALDQHSISVDGLSDRELMHLTAMVREAADADVRRDRIASVVQYLQASQKRCTP</sequence>
<reference evidence="2" key="1">
    <citation type="submission" date="2023-06" db="EMBL/GenBank/DDBJ databases">
        <title>Itaconate inhibition of nontuberculous mycobacteria.</title>
        <authorList>
            <person name="Spilker T."/>
        </authorList>
    </citation>
    <scope>NUCLEOTIDE SEQUENCE [LARGE SCALE GENOMIC DNA]</scope>
    <source>
        <strain evidence="2">FLAC1071</strain>
    </source>
</reference>
<keyword evidence="1" id="KW-0378">Hydrolase</keyword>
<organism evidence="1 2">
    <name type="scientific">Mycobacterium intracellulare subsp. chimaera</name>
    <dbReference type="NCBI Taxonomy" id="222805"/>
    <lineage>
        <taxon>Bacteria</taxon>
        <taxon>Bacillati</taxon>
        <taxon>Actinomycetota</taxon>
        <taxon>Actinomycetes</taxon>
        <taxon>Mycobacteriales</taxon>
        <taxon>Mycobacteriaceae</taxon>
        <taxon>Mycobacterium</taxon>
        <taxon>Mycobacterium avium complex (MAC)</taxon>
    </lineage>
</organism>
<dbReference type="GO" id="GO:0016787">
    <property type="term" value="F:hydrolase activity"/>
    <property type="evidence" value="ECO:0007669"/>
    <property type="project" value="UniProtKB-KW"/>
</dbReference>
<dbReference type="Gene3D" id="3.40.50.1000">
    <property type="entry name" value="HAD superfamily/HAD-like"/>
    <property type="match status" value="1"/>
</dbReference>
<keyword evidence="2" id="KW-1185">Reference proteome</keyword>
<evidence type="ECO:0000313" key="1">
    <source>
        <dbReference type="EMBL" id="MDM3928727.1"/>
    </source>
</evidence>
<dbReference type="Proteomes" id="UP001529272">
    <property type="component" value="Unassembled WGS sequence"/>
</dbReference>
<evidence type="ECO:0000313" key="2">
    <source>
        <dbReference type="Proteomes" id="UP001529272"/>
    </source>
</evidence>
<dbReference type="InterPro" id="IPR036412">
    <property type="entry name" value="HAD-like_sf"/>
</dbReference>
<reference evidence="1 2" key="2">
    <citation type="submission" date="2023-06" db="EMBL/GenBank/DDBJ databases">
        <title>Itaconate inhibition of nontuberculous mycobacteria.</title>
        <authorList>
            <person name="Breen P."/>
            <person name="Zimbric M."/>
            <person name="Caverly L."/>
        </authorList>
    </citation>
    <scope>NUCLEOTIDE SEQUENCE [LARGE SCALE GENOMIC DNA]</scope>
    <source>
        <strain evidence="1 2">FLAC1071</strain>
    </source>
</reference>
<comment type="caution">
    <text evidence="1">The sequence shown here is derived from an EMBL/GenBank/DDBJ whole genome shotgun (WGS) entry which is preliminary data.</text>
</comment>
<dbReference type="SUPFAM" id="SSF56784">
    <property type="entry name" value="HAD-like"/>
    <property type="match status" value="1"/>
</dbReference>
<dbReference type="Pfam" id="PF00702">
    <property type="entry name" value="Hydrolase"/>
    <property type="match status" value="1"/>
</dbReference>
<dbReference type="InterPro" id="IPR023214">
    <property type="entry name" value="HAD_sf"/>
</dbReference>
<name>A0ABT7P623_MYCIT</name>
<dbReference type="EC" id="3.1.3.-" evidence="1"/>
<protein>
    <submittedName>
        <fullName evidence="1">HAD family hydrolase</fullName>
        <ecNumber evidence="1">3.1.3.-</ecNumber>
    </submittedName>
</protein>
<gene>
    <name evidence="1" type="ORF">QRB35_22205</name>
</gene>
<accession>A0ABT7P623</accession>